<evidence type="ECO:0000256" key="1">
    <source>
        <dbReference type="SAM" id="Phobius"/>
    </source>
</evidence>
<evidence type="ECO:0000313" key="3">
    <source>
        <dbReference type="EMBL" id="MFD2519110.1"/>
    </source>
</evidence>
<name>A0ABW5J3K9_9FLAO</name>
<protein>
    <submittedName>
        <fullName evidence="3">DUF4350 domain-containing protein</fullName>
    </submittedName>
</protein>
<evidence type="ECO:0000259" key="2">
    <source>
        <dbReference type="Pfam" id="PF14258"/>
    </source>
</evidence>
<keyword evidence="1" id="KW-0812">Transmembrane</keyword>
<dbReference type="Proteomes" id="UP001597468">
    <property type="component" value="Unassembled WGS sequence"/>
</dbReference>
<keyword evidence="1" id="KW-0472">Membrane</keyword>
<organism evidence="3 4">
    <name type="scientific">Salinimicrobium flavum</name>
    <dbReference type="NCBI Taxonomy" id="1737065"/>
    <lineage>
        <taxon>Bacteria</taxon>
        <taxon>Pseudomonadati</taxon>
        <taxon>Bacteroidota</taxon>
        <taxon>Flavobacteriia</taxon>
        <taxon>Flavobacteriales</taxon>
        <taxon>Flavobacteriaceae</taxon>
        <taxon>Salinimicrobium</taxon>
    </lineage>
</organism>
<proteinExistence type="predicted"/>
<sequence length="403" mass="46598">MSKTYKILLGLMVFLLVLLTWLEASEPDELNWSPSYSAEDKIPLGSYVLYENLKEQDLSVKGVDFPPFDFLKDSLQNGTYFFLNNEINIHDSELKRLLSWVERGNTAFLSAERFSPNLLDTLKIKVGLATPKGGFSSKPRLNLTDLNLKKEQAFLYNKETYHFVIKEYDTLNQMVLGVSGLEADSLEIKDPAINFVMDSIGKGAIFLHTTPQAFSNYFLLYEENVAYAERALGYLPKGKDLFWDQYYKAGKAYNTSPLFVLLRFKQLKWAYYFMFIGGILFIIFAGKRKQRSIPVVNPLQNQSYHFTRTVAGLYLKTGEYKTITSKQIILFLDYIRTKYRIPTDQVNEEFYRQLAGLSNNSVKEVKELWRLMATIEEKEQVSKEELLKLNKAIKAFKKDENGK</sequence>
<reference evidence="4" key="1">
    <citation type="journal article" date="2019" name="Int. J. Syst. Evol. Microbiol.">
        <title>The Global Catalogue of Microorganisms (GCM) 10K type strain sequencing project: providing services to taxonomists for standard genome sequencing and annotation.</title>
        <authorList>
            <consortium name="The Broad Institute Genomics Platform"/>
            <consortium name="The Broad Institute Genome Sequencing Center for Infectious Disease"/>
            <person name="Wu L."/>
            <person name="Ma J."/>
        </authorList>
    </citation>
    <scope>NUCLEOTIDE SEQUENCE [LARGE SCALE GENOMIC DNA]</scope>
    <source>
        <strain evidence="4">KCTC 42585</strain>
    </source>
</reference>
<dbReference type="InterPro" id="IPR025646">
    <property type="entry name" value="DUF4350"/>
</dbReference>
<accession>A0ABW5J3K9</accession>
<feature type="transmembrane region" description="Helical" evidence="1">
    <location>
        <begin position="269"/>
        <end position="286"/>
    </location>
</feature>
<keyword evidence="1" id="KW-1133">Transmembrane helix</keyword>
<gene>
    <name evidence="3" type="ORF">ACFSTG_14475</name>
</gene>
<dbReference type="EMBL" id="JBHULT010000012">
    <property type="protein sequence ID" value="MFD2519110.1"/>
    <property type="molecule type" value="Genomic_DNA"/>
</dbReference>
<comment type="caution">
    <text evidence="3">The sequence shown here is derived from an EMBL/GenBank/DDBJ whole genome shotgun (WGS) entry which is preliminary data.</text>
</comment>
<dbReference type="RefSeq" id="WP_380754686.1">
    <property type="nucleotide sequence ID" value="NZ_JBHULT010000012.1"/>
</dbReference>
<dbReference type="Pfam" id="PF14258">
    <property type="entry name" value="DUF4350"/>
    <property type="match status" value="1"/>
</dbReference>
<evidence type="ECO:0000313" key="4">
    <source>
        <dbReference type="Proteomes" id="UP001597468"/>
    </source>
</evidence>
<keyword evidence="4" id="KW-1185">Reference proteome</keyword>
<feature type="domain" description="DUF4350" evidence="2">
    <location>
        <begin position="39"/>
        <end position="230"/>
    </location>
</feature>